<keyword evidence="3" id="KW-1185">Reference proteome</keyword>
<feature type="signal peptide" evidence="1">
    <location>
        <begin position="1"/>
        <end position="30"/>
    </location>
</feature>
<organism evidence="2 3">
    <name type="scientific">Rubellicoccus peritrichatus</name>
    <dbReference type="NCBI Taxonomy" id="3080537"/>
    <lineage>
        <taxon>Bacteria</taxon>
        <taxon>Pseudomonadati</taxon>
        <taxon>Verrucomicrobiota</taxon>
        <taxon>Opitutia</taxon>
        <taxon>Puniceicoccales</taxon>
        <taxon>Cerasicoccaceae</taxon>
        <taxon>Rubellicoccus</taxon>
    </lineage>
</organism>
<dbReference type="RefSeq" id="WP_317835726.1">
    <property type="nucleotide sequence ID" value="NZ_CP136920.1"/>
</dbReference>
<dbReference type="Proteomes" id="UP001304300">
    <property type="component" value="Chromosome"/>
</dbReference>
<name>A0AAQ3LBS4_9BACT</name>
<dbReference type="SUPFAM" id="SSF50939">
    <property type="entry name" value="Sialidases"/>
    <property type="match status" value="1"/>
</dbReference>
<dbReference type="EMBL" id="CP136920">
    <property type="protein sequence ID" value="WOO43184.1"/>
    <property type="molecule type" value="Genomic_DNA"/>
</dbReference>
<dbReference type="AlphaFoldDB" id="A0AAQ3LBS4"/>
<evidence type="ECO:0000256" key="1">
    <source>
        <dbReference type="SAM" id="SignalP"/>
    </source>
</evidence>
<keyword evidence="1" id="KW-0732">Signal</keyword>
<reference evidence="2 3" key="1">
    <citation type="submission" date="2023-10" db="EMBL/GenBank/DDBJ databases">
        <title>Rubellicoccus peritrichatus gen. nov., sp. nov., isolated from an algae of coral reef tank.</title>
        <authorList>
            <person name="Luo J."/>
        </authorList>
    </citation>
    <scope>NUCLEOTIDE SEQUENCE [LARGE SCALE GENOMIC DNA]</scope>
    <source>
        <strain evidence="2 3">CR14</strain>
    </source>
</reference>
<gene>
    <name evidence="2" type="ORF">RZN69_08765</name>
</gene>
<evidence type="ECO:0008006" key="4">
    <source>
        <dbReference type="Google" id="ProtNLM"/>
    </source>
</evidence>
<feature type="chain" id="PRO_5042817496" description="PEP-CTERM protein-sorting domain-containing protein" evidence="1">
    <location>
        <begin position="31"/>
        <end position="265"/>
    </location>
</feature>
<dbReference type="InterPro" id="IPR036278">
    <property type="entry name" value="Sialidase_sf"/>
</dbReference>
<sequence>MKIQHPNNVKSINTILSLIALGLAAPTLQAATLAQWDFQNITAPSGALTSADASFVDSNVTITDNDLELDLTLAGTDSLVVLGTSSATNGGGAISLGSNQLQISPAQIGVISAGLDPGIDFLEFEVTPGTGLQIENASITYDQRIVTGSSSTGGLVAFSGVFYSTDGGSNWTQSSTGSQRIATNPGLQDKTESASQDLPTIVGTTLVRITFIDNSNIAPAGDSGKAFYIDNYTLNGELIPESSAVSGLLGLTALAIVIARRRKQA</sequence>
<dbReference type="KEGG" id="puo:RZN69_08765"/>
<proteinExistence type="predicted"/>
<accession>A0AAQ3LBS4</accession>
<protein>
    <recommendedName>
        <fullName evidence="4">PEP-CTERM protein-sorting domain-containing protein</fullName>
    </recommendedName>
</protein>
<evidence type="ECO:0000313" key="2">
    <source>
        <dbReference type="EMBL" id="WOO43184.1"/>
    </source>
</evidence>
<evidence type="ECO:0000313" key="3">
    <source>
        <dbReference type="Proteomes" id="UP001304300"/>
    </source>
</evidence>